<organism evidence="3 4">
    <name type="scientific">Tropicimonas omnivorans</name>
    <dbReference type="NCBI Taxonomy" id="3075590"/>
    <lineage>
        <taxon>Bacteria</taxon>
        <taxon>Pseudomonadati</taxon>
        <taxon>Pseudomonadota</taxon>
        <taxon>Alphaproteobacteria</taxon>
        <taxon>Rhodobacterales</taxon>
        <taxon>Roseobacteraceae</taxon>
        <taxon>Tropicimonas</taxon>
    </lineage>
</organism>
<reference evidence="3 4" key="1">
    <citation type="submission" date="2023-09" db="EMBL/GenBank/DDBJ databases">
        <authorList>
            <person name="Rey-Velasco X."/>
        </authorList>
    </citation>
    <scope>NUCLEOTIDE SEQUENCE [LARGE SCALE GENOMIC DNA]</scope>
    <source>
        <strain evidence="3 4">F158</strain>
    </source>
</reference>
<keyword evidence="2" id="KW-1133">Transmembrane helix</keyword>
<dbReference type="EMBL" id="JAVRHL010000001">
    <property type="protein sequence ID" value="MDT0681305.1"/>
    <property type="molecule type" value="Genomic_DNA"/>
</dbReference>
<gene>
    <name evidence="3" type="ORF">RM543_01310</name>
</gene>
<feature type="transmembrane region" description="Helical" evidence="2">
    <location>
        <begin position="149"/>
        <end position="171"/>
    </location>
</feature>
<evidence type="ECO:0008006" key="5">
    <source>
        <dbReference type="Google" id="ProtNLM"/>
    </source>
</evidence>
<keyword evidence="4" id="KW-1185">Reference proteome</keyword>
<protein>
    <recommendedName>
        <fullName evidence="5">Aspartate carbamoyltransferase catalytic subunit</fullName>
    </recommendedName>
</protein>
<evidence type="ECO:0000313" key="3">
    <source>
        <dbReference type="EMBL" id="MDT0681305.1"/>
    </source>
</evidence>
<comment type="caution">
    <text evidence="3">The sequence shown here is derived from an EMBL/GenBank/DDBJ whole genome shotgun (WGS) entry which is preliminary data.</text>
</comment>
<proteinExistence type="predicted"/>
<sequence length="172" mass="17552">MSGRVDVPAGETGVIRVFAVDAAAGTPFSAQEAEAALGGDTLDKGKLEVVNLEDLLGVGLTGYLIEGLGADPDEVAPDRQKLDNLSGQAVIVPSSAFEGRAVTLEPRAPLTEIGAYREIEATPATGPLESQAAAGSMDRPGRGSRAPRLATPLAALILVLVALGVLIWLLAS</sequence>
<name>A0ABU3DC69_9RHOB</name>
<keyword evidence="2" id="KW-0812">Transmembrane</keyword>
<dbReference type="RefSeq" id="WP_311688888.1">
    <property type="nucleotide sequence ID" value="NZ_JAVRHL010000001.1"/>
</dbReference>
<evidence type="ECO:0000256" key="1">
    <source>
        <dbReference type="SAM" id="MobiDB-lite"/>
    </source>
</evidence>
<feature type="region of interest" description="Disordered" evidence="1">
    <location>
        <begin position="124"/>
        <end position="144"/>
    </location>
</feature>
<accession>A0ABU3DC69</accession>
<keyword evidence="2" id="KW-0472">Membrane</keyword>
<evidence type="ECO:0000313" key="4">
    <source>
        <dbReference type="Proteomes" id="UP001265259"/>
    </source>
</evidence>
<dbReference type="Proteomes" id="UP001265259">
    <property type="component" value="Unassembled WGS sequence"/>
</dbReference>
<evidence type="ECO:0000256" key="2">
    <source>
        <dbReference type="SAM" id="Phobius"/>
    </source>
</evidence>